<sequence length="48" mass="5688">MPWLNSVQKFSIPQQQFTIKTVGYSSYRSGRFGGNRVEKWFGDRYILN</sequence>
<dbReference type="AlphaFoldDB" id="U7QBX8"/>
<organism evidence="2 3">
    <name type="scientific">Lyngbya aestuarii BL J</name>
    <dbReference type="NCBI Taxonomy" id="1348334"/>
    <lineage>
        <taxon>Bacteria</taxon>
        <taxon>Bacillati</taxon>
        <taxon>Cyanobacteriota</taxon>
        <taxon>Cyanophyceae</taxon>
        <taxon>Oscillatoriophycideae</taxon>
        <taxon>Oscillatoriales</taxon>
        <taxon>Microcoleaceae</taxon>
        <taxon>Lyngbya</taxon>
    </lineage>
</organism>
<evidence type="ECO:0000313" key="3">
    <source>
        <dbReference type="Proteomes" id="UP000017127"/>
    </source>
</evidence>
<evidence type="ECO:0000313" key="2">
    <source>
        <dbReference type="EMBL" id="ERT04515.1"/>
    </source>
</evidence>
<name>U7QBX8_9CYAN</name>
<dbReference type="EMBL" id="AUZM01000093">
    <property type="protein sequence ID" value="ERT04515.1"/>
    <property type="molecule type" value="Genomic_DNA"/>
</dbReference>
<gene>
    <name evidence="2" type="ORF">M595_5541</name>
    <name evidence="1" type="ORF">M595_6251</name>
</gene>
<keyword evidence="3" id="KW-1185">Reference proteome</keyword>
<proteinExistence type="predicted"/>
<comment type="caution">
    <text evidence="2">The sequence shown here is derived from an EMBL/GenBank/DDBJ whole genome shotgun (WGS) entry which is preliminary data.</text>
</comment>
<reference evidence="2 3" key="1">
    <citation type="journal article" date="2013" name="Front. Microbiol.">
        <title>Comparative genomic analyses of the cyanobacterium, Lyngbya aestuarii BL J, a powerful hydrogen producer.</title>
        <authorList>
            <person name="Kothari A."/>
            <person name="Vaughn M."/>
            <person name="Garcia-Pichel F."/>
        </authorList>
    </citation>
    <scope>NUCLEOTIDE SEQUENCE [LARGE SCALE GENOMIC DNA]</scope>
    <source>
        <strain evidence="2 3">BL J</strain>
    </source>
</reference>
<accession>U7QBX8</accession>
<dbReference type="Proteomes" id="UP000017127">
    <property type="component" value="Unassembled WGS sequence"/>
</dbReference>
<evidence type="ECO:0000313" key="1">
    <source>
        <dbReference type="EMBL" id="ERT03810.1"/>
    </source>
</evidence>
<dbReference type="EMBL" id="AUZM01000200">
    <property type="protein sequence ID" value="ERT03810.1"/>
    <property type="molecule type" value="Genomic_DNA"/>
</dbReference>
<protein>
    <submittedName>
        <fullName evidence="2">Uncharacterized protein</fullName>
    </submittedName>
</protein>